<keyword evidence="2" id="KW-0472">Membrane</keyword>
<feature type="transmembrane region" description="Helical" evidence="2">
    <location>
        <begin position="144"/>
        <end position="164"/>
    </location>
</feature>
<feature type="region of interest" description="Disordered" evidence="1">
    <location>
        <begin position="1"/>
        <end position="20"/>
    </location>
</feature>
<dbReference type="EMBL" id="HBIU01040453">
    <property type="protein sequence ID" value="CAE0639590.1"/>
    <property type="molecule type" value="Transcribed_RNA"/>
</dbReference>
<evidence type="ECO:0000313" key="3">
    <source>
        <dbReference type="EMBL" id="CAE0639590.1"/>
    </source>
</evidence>
<feature type="transmembrane region" description="Helical" evidence="2">
    <location>
        <begin position="171"/>
        <end position="195"/>
    </location>
</feature>
<evidence type="ECO:0000256" key="2">
    <source>
        <dbReference type="SAM" id="Phobius"/>
    </source>
</evidence>
<proteinExistence type="predicted"/>
<gene>
    <name evidence="3" type="ORF">HAKA00212_LOCUS18405</name>
</gene>
<protein>
    <submittedName>
        <fullName evidence="3">Uncharacterized protein</fullName>
    </submittedName>
</protein>
<accession>A0A6V1TFA5</accession>
<keyword evidence="2" id="KW-1133">Transmembrane helix</keyword>
<reference evidence="3" key="1">
    <citation type="submission" date="2021-01" db="EMBL/GenBank/DDBJ databases">
        <authorList>
            <person name="Corre E."/>
            <person name="Pelletier E."/>
            <person name="Niang G."/>
            <person name="Scheremetjew M."/>
            <person name="Finn R."/>
            <person name="Kale V."/>
            <person name="Holt S."/>
            <person name="Cochrane G."/>
            <person name="Meng A."/>
            <person name="Brown T."/>
            <person name="Cohen L."/>
        </authorList>
    </citation>
    <scope>NUCLEOTIDE SEQUENCE</scope>
    <source>
        <strain evidence="3">CCMP3107</strain>
    </source>
</reference>
<name>A0A6V1TFA5_HETAK</name>
<evidence type="ECO:0000256" key="1">
    <source>
        <dbReference type="SAM" id="MobiDB-lite"/>
    </source>
</evidence>
<sequence>MAAEDPAQDPALDSPETEAAADEVIQQQRAANYESITANDEGFAYKLQQEEMVGAHSVPVYASHAQDSQALEEGLAVLAGTAPLLPGPQAEGMALGDHERRLLETYSLGRGVRVIALIDGMILLFDCLLFPVFFVLMWGPLAGYLGSSYFRFSFVTCYFLYYVLKMAADIIFILYGAWWFLAVLVIDLWIARWVYMLAALLWVANPAELEALRAPSHMWSRARQFFIIF</sequence>
<feature type="transmembrane region" description="Helical" evidence="2">
    <location>
        <begin position="114"/>
        <end position="138"/>
    </location>
</feature>
<keyword evidence="2" id="KW-0812">Transmembrane</keyword>
<dbReference type="AlphaFoldDB" id="A0A6V1TFA5"/>
<organism evidence="3">
    <name type="scientific">Heterosigma akashiwo</name>
    <name type="common">Chromophytic alga</name>
    <name type="synonym">Heterosigma carterae</name>
    <dbReference type="NCBI Taxonomy" id="2829"/>
    <lineage>
        <taxon>Eukaryota</taxon>
        <taxon>Sar</taxon>
        <taxon>Stramenopiles</taxon>
        <taxon>Ochrophyta</taxon>
        <taxon>Raphidophyceae</taxon>
        <taxon>Chattonellales</taxon>
        <taxon>Chattonellaceae</taxon>
        <taxon>Heterosigma</taxon>
    </lineage>
</organism>